<evidence type="ECO:0000313" key="3">
    <source>
        <dbReference type="EMBL" id="TXL69359.1"/>
    </source>
</evidence>
<feature type="domain" description="BD-FAE-like" evidence="2">
    <location>
        <begin position="59"/>
        <end position="161"/>
    </location>
</feature>
<dbReference type="Proteomes" id="UP000321638">
    <property type="component" value="Unassembled WGS sequence"/>
</dbReference>
<dbReference type="Gene3D" id="3.40.50.1820">
    <property type="entry name" value="alpha/beta hydrolase"/>
    <property type="match status" value="1"/>
</dbReference>
<organism evidence="3 4">
    <name type="scientific">Vineibacter terrae</name>
    <dbReference type="NCBI Taxonomy" id="2586908"/>
    <lineage>
        <taxon>Bacteria</taxon>
        <taxon>Pseudomonadati</taxon>
        <taxon>Pseudomonadota</taxon>
        <taxon>Alphaproteobacteria</taxon>
        <taxon>Hyphomicrobiales</taxon>
        <taxon>Vineibacter</taxon>
    </lineage>
</organism>
<dbReference type="InterPro" id="IPR029058">
    <property type="entry name" value="AB_hydrolase_fold"/>
</dbReference>
<protein>
    <submittedName>
        <fullName evidence="3">Alpha/beta hydrolase</fullName>
    </submittedName>
</protein>
<dbReference type="RefSeq" id="WP_147852491.1">
    <property type="nucleotide sequence ID" value="NZ_VDUZ01000086.1"/>
</dbReference>
<evidence type="ECO:0000313" key="4">
    <source>
        <dbReference type="Proteomes" id="UP000321638"/>
    </source>
</evidence>
<proteinExistence type="predicted"/>
<gene>
    <name evidence="3" type="ORF">FHP25_39330</name>
</gene>
<dbReference type="SUPFAM" id="SSF53474">
    <property type="entry name" value="alpha/beta-Hydrolases"/>
    <property type="match status" value="1"/>
</dbReference>
<dbReference type="PANTHER" id="PTHR48081:SF33">
    <property type="entry name" value="KYNURENINE FORMAMIDASE"/>
    <property type="match status" value="1"/>
</dbReference>
<dbReference type="InterPro" id="IPR050300">
    <property type="entry name" value="GDXG_lipolytic_enzyme"/>
</dbReference>
<keyword evidence="1 3" id="KW-0378">Hydrolase</keyword>
<reference evidence="3 4" key="1">
    <citation type="submission" date="2019-06" db="EMBL/GenBank/DDBJ databases">
        <title>New taxonomy in bacterial strain CC-CFT640, isolated from vineyard.</title>
        <authorList>
            <person name="Lin S.-Y."/>
            <person name="Tsai C.-F."/>
            <person name="Young C.-C."/>
        </authorList>
    </citation>
    <scope>NUCLEOTIDE SEQUENCE [LARGE SCALE GENOMIC DNA]</scope>
    <source>
        <strain evidence="3 4">CC-CFT640</strain>
    </source>
</reference>
<dbReference type="InterPro" id="IPR049492">
    <property type="entry name" value="BD-FAE-like_dom"/>
</dbReference>
<evidence type="ECO:0000259" key="2">
    <source>
        <dbReference type="Pfam" id="PF20434"/>
    </source>
</evidence>
<sequence>MPTVLRAELAQIGPRWASDIALYSQRTKDAYAPLLARAPKAGIAVARDLAYGDHPRQVLDVFRPAGARAAPVVVFVHGGAFVRGAKRASDALYDNVLYWFARQGFVGVNVEYRLAPEAAYPGGAQDLARAMAWVHERIGGHGGDPARVLLIGHSAGGTHAASYACDPALGYLGRHAAALVLVSARLRADVSPVNPNAMGVRAYFGDDPALYDVRSPMTHAAHCRLPLLIAAAEFENPLLDVYALEFAHRVAAARGHAPPYLQMRGHNHMSIVAHFNTDEDSLGRAILAFFEGGS</sequence>
<dbReference type="GO" id="GO:0016787">
    <property type="term" value="F:hydrolase activity"/>
    <property type="evidence" value="ECO:0007669"/>
    <property type="project" value="UniProtKB-KW"/>
</dbReference>
<keyword evidence="4" id="KW-1185">Reference proteome</keyword>
<evidence type="ECO:0000256" key="1">
    <source>
        <dbReference type="ARBA" id="ARBA00022801"/>
    </source>
</evidence>
<dbReference type="PANTHER" id="PTHR48081">
    <property type="entry name" value="AB HYDROLASE SUPERFAMILY PROTEIN C4A8.06C"/>
    <property type="match status" value="1"/>
</dbReference>
<dbReference type="Pfam" id="PF20434">
    <property type="entry name" value="BD-FAE"/>
    <property type="match status" value="1"/>
</dbReference>
<dbReference type="AlphaFoldDB" id="A0A5C8P6V9"/>
<accession>A0A5C8P6V9</accession>
<dbReference type="OrthoDB" id="9771666at2"/>
<comment type="caution">
    <text evidence="3">The sequence shown here is derived from an EMBL/GenBank/DDBJ whole genome shotgun (WGS) entry which is preliminary data.</text>
</comment>
<name>A0A5C8P6V9_9HYPH</name>
<dbReference type="EMBL" id="VDUZ01000086">
    <property type="protein sequence ID" value="TXL69359.1"/>
    <property type="molecule type" value="Genomic_DNA"/>
</dbReference>